<name>A0A1I5UAV2_9BACT</name>
<dbReference type="RefSeq" id="WP_092017714.1">
    <property type="nucleotide sequence ID" value="NZ_FOXH01000007.1"/>
</dbReference>
<accession>A0A1I5UAV2</accession>
<keyword evidence="4" id="KW-1185">Reference proteome</keyword>
<sequence>MNKNQKIFRYVLIIFTIIMAVLAFQMGMNTTAPWNKKKQRLERMKEDSLRKDSLAKSDMPK</sequence>
<organism evidence="3 4">
    <name type="scientific">Pseudarcicella hirudinis</name>
    <dbReference type="NCBI Taxonomy" id="1079859"/>
    <lineage>
        <taxon>Bacteria</taxon>
        <taxon>Pseudomonadati</taxon>
        <taxon>Bacteroidota</taxon>
        <taxon>Cytophagia</taxon>
        <taxon>Cytophagales</taxon>
        <taxon>Flectobacillaceae</taxon>
        <taxon>Pseudarcicella</taxon>
    </lineage>
</organism>
<feature type="compositionally biased region" description="Basic and acidic residues" evidence="1">
    <location>
        <begin position="41"/>
        <end position="61"/>
    </location>
</feature>
<dbReference type="AlphaFoldDB" id="A0A1I5UAV2"/>
<dbReference type="Proteomes" id="UP000199306">
    <property type="component" value="Unassembled WGS sequence"/>
</dbReference>
<feature type="transmembrane region" description="Helical" evidence="2">
    <location>
        <begin position="7"/>
        <end position="28"/>
    </location>
</feature>
<evidence type="ECO:0000313" key="4">
    <source>
        <dbReference type="Proteomes" id="UP000199306"/>
    </source>
</evidence>
<dbReference type="OrthoDB" id="966019at2"/>
<keyword evidence="2" id="KW-0812">Transmembrane</keyword>
<feature type="region of interest" description="Disordered" evidence="1">
    <location>
        <begin position="36"/>
        <end position="61"/>
    </location>
</feature>
<evidence type="ECO:0000256" key="2">
    <source>
        <dbReference type="SAM" id="Phobius"/>
    </source>
</evidence>
<evidence type="ECO:0000256" key="1">
    <source>
        <dbReference type="SAM" id="MobiDB-lite"/>
    </source>
</evidence>
<gene>
    <name evidence="3" type="ORF">SAMN04515674_10783</name>
</gene>
<reference evidence="3 4" key="1">
    <citation type="submission" date="2016-10" db="EMBL/GenBank/DDBJ databases">
        <authorList>
            <person name="de Groot N.N."/>
        </authorList>
    </citation>
    <scope>NUCLEOTIDE SEQUENCE [LARGE SCALE GENOMIC DNA]</scope>
    <source>
        <strain evidence="4">E92,LMG 26720,CCM 7988</strain>
    </source>
</reference>
<evidence type="ECO:0000313" key="3">
    <source>
        <dbReference type="EMBL" id="SFP92342.1"/>
    </source>
</evidence>
<proteinExistence type="predicted"/>
<keyword evidence="2" id="KW-0472">Membrane</keyword>
<protein>
    <submittedName>
        <fullName evidence="3">Uncharacterized protein</fullName>
    </submittedName>
</protein>
<dbReference type="EMBL" id="FOXH01000007">
    <property type="protein sequence ID" value="SFP92342.1"/>
    <property type="molecule type" value="Genomic_DNA"/>
</dbReference>
<keyword evidence="2" id="KW-1133">Transmembrane helix</keyword>